<evidence type="ECO:0000256" key="2">
    <source>
        <dbReference type="ARBA" id="ARBA00022679"/>
    </source>
</evidence>
<dbReference type="PANTHER" id="PTHR43464:SF19">
    <property type="entry name" value="UBIQUINONE BIOSYNTHESIS O-METHYLTRANSFERASE, MITOCHONDRIAL"/>
    <property type="match status" value="1"/>
</dbReference>
<feature type="domain" description="Methyltransferase" evidence="4">
    <location>
        <begin position="43"/>
        <end position="131"/>
    </location>
</feature>
<dbReference type="EnsemblBacteria" id="ABY35833">
    <property type="protein sequence ID" value="ABY35833"/>
    <property type="gene ID" value="Caur_2627"/>
</dbReference>
<dbReference type="STRING" id="324602.Caur_2627"/>
<dbReference type="CDD" id="cd02440">
    <property type="entry name" value="AdoMet_MTases"/>
    <property type="match status" value="1"/>
</dbReference>
<name>A9WIV6_CHLAA</name>
<dbReference type="PANTHER" id="PTHR43464">
    <property type="entry name" value="METHYLTRANSFERASE"/>
    <property type="match status" value="1"/>
</dbReference>
<dbReference type="eggNOG" id="COG2226">
    <property type="taxonomic scope" value="Bacteria"/>
</dbReference>
<accession>A9WIV6</accession>
<evidence type="ECO:0000313" key="5">
    <source>
        <dbReference type="EMBL" id="ABY35833.1"/>
    </source>
</evidence>
<dbReference type="Gene3D" id="2.20.25.110">
    <property type="entry name" value="S-adenosyl-L-methionine-dependent methyltransferases"/>
    <property type="match status" value="1"/>
</dbReference>
<dbReference type="GO" id="GO:0008168">
    <property type="term" value="F:methyltransferase activity"/>
    <property type="evidence" value="ECO:0007669"/>
    <property type="project" value="UniProtKB-KW"/>
</dbReference>
<keyword evidence="6" id="KW-1185">Reference proteome</keyword>
<dbReference type="KEGG" id="cau:Caur_2627"/>
<dbReference type="Pfam" id="PF13649">
    <property type="entry name" value="Methyltransf_25"/>
    <property type="match status" value="1"/>
</dbReference>
<dbReference type="PATRIC" id="fig|324602.8.peg.2960"/>
<dbReference type="InterPro" id="IPR041698">
    <property type="entry name" value="Methyltransf_25"/>
</dbReference>
<dbReference type="Gene3D" id="3.40.50.150">
    <property type="entry name" value="Vaccinia Virus protein VP39"/>
    <property type="match status" value="1"/>
</dbReference>
<evidence type="ECO:0000256" key="3">
    <source>
        <dbReference type="ARBA" id="ARBA00022691"/>
    </source>
</evidence>
<dbReference type="RefSeq" id="WP_012258486.1">
    <property type="nucleotide sequence ID" value="NC_010175.1"/>
</dbReference>
<reference evidence="6" key="1">
    <citation type="journal article" date="2011" name="BMC Genomics">
        <title>Complete genome sequence of the filamentous anoxygenic phototrophic bacterium Chloroflexus aurantiacus.</title>
        <authorList>
            <person name="Tang K.H."/>
            <person name="Barry K."/>
            <person name="Chertkov O."/>
            <person name="Dalin E."/>
            <person name="Han C.S."/>
            <person name="Hauser L.J."/>
            <person name="Honchak B.M."/>
            <person name="Karbach L.E."/>
            <person name="Land M.L."/>
            <person name="Lapidus A."/>
            <person name="Larimer F.W."/>
            <person name="Mikhailova N."/>
            <person name="Pitluck S."/>
            <person name="Pierson B.K."/>
            <person name="Blankenship R.E."/>
        </authorList>
    </citation>
    <scope>NUCLEOTIDE SEQUENCE [LARGE SCALE GENOMIC DNA]</scope>
    <source>
        <strain evidence="6">ATCC 29366 / DSM 635 / J-10-fl</strain>
    </source>
</reference>
<proteinExistence type="predicted"/>
<protein>
    <submittedName>
        <fullName evidence="5">Methyltransferase type 11</fullName>
    </submittedName>
</protein>
<dbReference type="InterPro" id="IPR029063">
    <property type="entry name" value="SAM-dependent_MTases_sf"/>
</dbReference>
<evidence type="ECO:0000259" key="4">
    <source>
        <dbReference type="Pfam" id="PF13649"/>
    </source>
</evidence>
<dbReference type="HOGENOM" id="CLU_069129_5_1_0"/>
<keyword evidence="2" id="KW-0808">Transferase</keyword>
<organism evidence="5 6">
    <name type="scientific">Chloroflexus aurantiacus (strain ATCC 29366 / DSM 635 / J-10-fl)</name>
    <dbReference type="NCBI Taxonomy" id="324602"/>
    <lineage>
        <taxon>Bacteria</taxon>
        <taxon>Bacillati</taxon>
        <taxon>Chloroflexota</taxon>
        <taxon>Chloroflexia</taxon>
        <taxon>Chloroflexales</taxon>
        <taxon>Chloroflexineae</taxon>
        <taxon>Chloroflexaceae</taxon>
        <taxon>Chloroflexus</taxon>
    </lineage>
</organism>
<keyword evidence="3" id="KW-0949">S-adenosyl-L-methionine</keyword>
<dbReference type="InParanoid" id="A9WIV6"/>
<sequence length="251" mass="28860">MQAYDKGFAKVYDLRWSGFARQVAPLILDFYAATPIAQENKTVLDLCCGTGHLAVHFLARGYRVVGLDLSDHMLHYAREHARQYIQTGQATFIQGDASNFTLDERFGLVVSTFDSLNHLEHEQALYRCFQCVYAVCDGYFIFDLNTRRGLKRWNSIQVDDSDDDVLIINRGIYDGHSDKAWTKITGFIRLPDGRYERFDETAFNTVFDMAKVRDAMLAVGWKNVYFARIQDLRTPLDEPEKEGRVFIVAVK</sequence>
<dbReference type="EMBL" id="CP000909">
    <property type="protein sequence ID" value="ABY35833.1"/>
    <property type="molecule type" value="Genomic_DNA"/>
</dbReference>
<dbReference type="GO" id="GO:0032259">
    <property type="term" value="P:methylation"/>
    <property type="evidence" value="ECO:0007669"/>
    <property type="project" value="UniProtKB-KW"/>
</dbReference>
<evidence type="ECO:0000313" key="6">
    <source>
        <dbReference type="Proteomes" id="UP000002008"/>
    </source>
</evidence>
<keyword evidence="1 5" id="KW-0489">Methyltransferase</keyword>
<dbReference type="AlphaFoldDB" id="A9WIV6"/>
<gene>
    <name evidence="5" type="ordered locus">Caur_2627</name>
</gene>
<dbReference type="SUPFAM" id="SSF53335">
    <property type="entry name" value="S-adenosyl-L-methionine-dependent methyltransferases"/>
    <property type="match status" value="1"/>
</dbReference>
<evidence type="ECO:0000256" key="1">
    <source>
        <dbReference type="ARBA" id="ARBA00022603"/>
    </source>
</evidence>
<dbReference type="Proteomes" id="UP000002008">
    <property type="component" value="Chromosome"/>
</dbReference>